<comment type="similarity">
    <text evidence="2">Belongs to the alpha/beta interferon family.</text>
</comment>
<dbReference type="RefSeq" id="XP_029913687.1">
    <property type="nucleotide sequence ID" value="XM_030057827.1"/>
</dbReference>
<dbReference type="GO" id="GO:0005615">
    <property type="term" value="C:extracellular space"/>
    <property type="evidence" value="ECO:0007669"/>
    <property type="project" value="UniProtKB-KW"/>
</dbReference>
<dbReference type="Pfam" id="PF00143">
    <property type="entry name" value="Interferon"/>
    <property type="match status" value="1"/>
</dbReference>
<dbReference type="PANTHER" id="PTHR11691">
    <property type="entry name" value="TYPE I INTERFERON"/>
    <property type="match status" value="1"/>
</dbReference>
<name>A0A667WUB8_9TELE</name>
<reference evidence="9" key="2">
    <citation type="submission" date="2025-08" db="UniProtKB">
        <authorList>
            <consortium name="Ensembl"/>
        </authorList>
    </citation>
    <scope>IDENTIFICATION</scope>
</reference>
<dbReference type="GO" id="GO:0005126">
    <property type="term" value="F:cytokine receptor binding"/>
    <property type="evidence" value="ECO:0007669"/>
    <property type="project" value="InterPro"/>
</dbReference>
<comment type="subcellular location">
    <subcellularLocation>
        <location evidence="1">Secreted</location>
    </subcellularLocation>
</comment>
<dbReference type="InterPro" id="IPR000471">
    <property type="entry name" value="Interferon_alpha/beta/delta"/>
</dbReference>
<dbReference type="OrthoDB" id="8933852at2759"/>
<evidence type="ECO:0000256" key="3">
    <source>
        <dbReference type="ARBA" id="ARBA00022514"/>
    </source>
</evidence>
<dbReference type="GO" id="GO:0005125">
    <property type="term" value="F:cytokine activity"/>
    <property type="evidence" value="ECO:0007669"/>
    <property type="project" value="UniProtKB-KW"/>
</dbReference>
<keyword evidence="4" id="KW-0964">Secreted</keyword>
<keyword evidence="3" id="KW-0202">Cytokine</keyword>
<keyword evidence="5 8" id="KW-0732">Signal</keyword>
<feature type="chain" id="PRO_5025440517" evidence="8">
    <location>
        <begin position="17"/>
        <end position="186"/>
    </location>
</feature>
<reference evidence="9" key="3">
    <citation type="submission" date="2025-09" db="UniProtKB">
        <authorList>
            <consortium name="Ensembl"/>
        </authorList>
    </citation>
    <scope>IDENTIFICATION</scope>
</reference>
<evidence type="ECO:0000256" key="4">
    <source>
        <dbReference type="ARBA" id="ARBA00022525"/>
    </source>
</evidence>
<evidence type="ECO:0000313" key="9">
    <source>
        <dbReference type="Ensembl" id="ENSMMDP00005004074.1"/>
    </source>
</evidence>
<keyword evidence="7" id="KW-1015">Disulfide bond</keyword>
<evidence type="ECO:0000256" key="1">
    <source>
        <dbReference type="ARBA" id="ARBA00004613"/>
    </source>
</evidence>
<dbReference type="PANTHER" id="PTHR11691:SF73">
    <property type="entry name" value="INTERFERON BETA"/>
    <property type="match status" value="1"/>
</dbReference>
<protein>
    <submittedName>
        <fullName evidence="9">Interferon a3-like</fullName>
    </submittedName>
</protein>
<feature type="signal peptide" evidence="8">
    <location>
        <begin position="1"/>
        <end position="16"/>
    </location>
</feature>
<evidence type="ECO:0000256" key="7">
    <source>
        <dbReference type="ARBA" id="ARBA00023157"/>
    </source>
</evidence>
<sequence length="186" mass="21459">MLTWTLVLFFFCSAAATPGLRCDWLEHYGHYSNWTLVLVEQLGGPMTEQESPVSFPYRLYEQMRSAKVDDRLLFIRDSLDLISGLFEPADPSVSLPPWQTDRSQDFLLLLHRQTDGLKPCVAERKRERRLRRYYRKLRKTLQKTGGAAASWELIRRETKSHLLQLDLLFASIRGSAAASRGRSAAR</sequence>
<dbReference type="GO" id="GO:0043330">
    <property type="term" value="P:response to exogenous dsRNA"/>
    <property type="evidence" value="ECO:0007669"/>
    <property type="project" value="TreeGrafter"/>
</dbReference>
<dbReference type="SUPFAM" id="SSF47266">
    <property type="entry name" value="4-helical cytokines"/>
    <property type="match status" value="1"/>
</dbReference>
<evidence type="ECO:0000256" key="8">
    <source>
        <dbReference type="SAM" id="SignalP"/>
    </source>
</evidence>
<dbReference type="Gene3D" id="1.20.1250.10">
    <property type="match status" value="1"/>
</dbReference>
<evidence type="ECO:0000313" key="10">
    <source>
        <dbReference type="Proteomes" id="UP000472263"/>
    </source>
</evidence>
<dbReference type="GeneID" id="115363558"/>
<dbReference type="AlphaFoldDB" id="A0A667WUB8"/>
<dbReference type="GeneTree" id="ENSGT00510000050089"/>
<evidence type="ECO:0000256" key="2">
    <source>
        <dbReference type="ARBA" id="ARBA00011033"/>
    </source>
</evidence>
<evidence type="ECO:0000256" key="6">
    <source>
        <dbReference type="ARBA" id="ARBA00023118"/>
    </source>
</evidence>
<dbReference type="GO" id="GO:0051607">
    <property type="term" value="P:defense response to virus"/>
    <property type="evidence" value="ECO:0007669"/>
    <property type="project" value="UniProtKB-KW"/>
</dbReference>
<dbReference type="InterPro" id="IPR009079">
    <property type="entry name" value="4_helix_cytokine-like_core"/>
</dbReference>
<accession>A0A667WUB8</accession>
<organism evidence="9 10">
    <name type="scientific">Myripristis murdjan</name>
    <name type="common">pinecone soldierfish</name>
    <dbReference type="NCBI Taxonomy" id="586833"/>
    <lineage>
        <taxon>Eukaryota</taxon>
        <taxon>Metazoa</taxon>
        <taxon>Chordata</taxon>
        <taxon>Craniata</taxon>
        <taxon>Vertebrata</taxon>
        <taxon>Euteleostomi</taxon>
        <taxon>Actinopterygii</taxon>
        <taxon>Neopterygii</taxon>
        <taxon>Teleostei</taxon>
        <taxon>Neoteleostei</taxon>
        <taxon>Acanthomorphata</taxon>
        <taxon>Holocentriformes</taxon>
        <taxon>Holocentridae</taxon>
        <taxon>Myripristis</taxon>
    </lineage>
</organism>
<dbReference type="Ensembl" id="ENSMMDT00005004187.1">
    <property type="protein sequence ID" value="ENSMMDP00005004074.1"/>
    <property type="gene ID" value="ENSMMDG00005002257.1"/>
</dbReference>
<dbReference type="Proteomes" id="UP000472263">
    <property type="component" value="Chromosome 8"/>
</dbReference>
<evidence type="ECO:0000256" key="5">
    <source>
        <dbReference type="ARBA" id="ARBA00022729"/>
    </source>
</evidence>
<keyword evidence="6" id="KW-0051">Antiviral defense</keyword>
<gene>
    <name evidence="9" type="primary">LOC115363558</name>
</gene>
<dbReference type="GO" id="GO:0006955">
    <property type="term" value="P:immune response"/>
    <property type="evidence" value="ECO:0007669"/>
    <property type="project" value="UniProtKB-ARBA"/>
</dbReference>
<proteinExistence type="inferred from homology"/>
<reference evidence="9" key="1">
    <citation type="submission" date="2019-06" db="EMBL/GenBank/DDBJ databases">
        <authorList>
            <consortium name="Wellcome Sanger Institute Data Sharing"/>
        </authorList>
    </citation>
    <scope>NUCLEOTIDE SEQUENCE [LARGE SCALE GENOMIC DNA]</scope>
</reference>
<keyword evidence="10" id="KW-1185">Reference proteome</keyword>